<proteinExistence type="predicted"/>
<reference evidence="3" key="1">
    <citation type="submission" date="2024-06" db="EMBL/GenBank/DDBJ databases">
        <title>Multi-omics analyses provide insights into the biosynthesis of the anticancer antibiotic pleurotin in Hohenbuehelia grisea.</title>
        <authorList>
            <person name="Weaver J.A."/>
            <person name="Alberti F."/>
        </authorList>
    </citation>
    <scope>NUCLEOTIDE SEQUENCE [LARGE SCALE GENOMIC DNA]</scope>
    <source>
        <strain evidence="3">T-177</strain>
    </source>
</reference>
<feature type="region of interest" description="Disordered" evidence="1">
    <location>
        <begin position="1"/>
        <end position="40"/>
    </location>
</feature>
<accession>A0ABR3J9V5</accession>
<sequence length="171" mass="19774">MLGKQKRLQRNGDLALQPEQISFPEVTMSYPNDPRYGYNQYNSARDMPSAPPSYLPTPSNPGYAYGMPAHLGMGQPGTQSQPPQGHQYVASGYSPDMQPVDPQAEKRAYDSWRQREIKKAINKIQMAMRKTQLEALVEILYEVEYYRRLEIPRPIPLPEHDYPRYQRQSSR</sequence>
<evidence type="ECO:0000256" key="1">
    <source>
        <dbReference type="SAM" id="MobiDB-lite"/>
    </source>
</evidence>
<organism evidence="2 3">
    <name type="scientific">Hohenbuehelia grisea</name>
    <dbReference type="NCBI Taxonomy" id="104357"/>
    <lineage>
        <taxon>Eukaryota</taxon>
        <taxon>Fungi</taxon>
        <taxon>Dikarya</taxon>
        <taxon>Basidiomycota</taxon>
        <taxon>Agaricomycotina</taxon>
        <taxon>Agaricomycetes</taxon>
        <taxon>Agaricomycetidae</taxon>
        <taxon>Agaricales</taxon>
        <taxon>Pleurotineae</taxon>
        <taxon>Pleurotaceae</taxon>
        <taxon>Hohenbuehelia</taxon>
    </lineage>
</organism>
<feature type="region of interest" description="Disordered" evidence="1">
    <location>
        <begin position="66"/>
        <end position="102"/>
    </location>
</feature>
<dbReference type="EMBL" id="JASNQZ010000010">
    <property type="protein sequence ID" value="KAL0952439.1"/>
    <property type="molecule type" value="Genomic_DNA"/>
</dbReference>
<evidence type="ECO:0000313" key="3">
    <source>
        <dbReference type="Proteomes" id="UP001556367"/>
    </source>
</evidence>
<protein>
    <submittedName>
        <fullName evidence="2">Uncharacterized protein</fullName>
    </submittedName>
</protein>
<name>A0ABR3J9V5_9AGAR</name>
<keyword evidence="3" id="KW-1185">Reference proteome</keyword>
<dbReference type="Proteomes" id="UP001556367">
    <property type="component" value="Unassembled WGS sequence"/>
</dbReference>
<comment type="caution">
    <text evidence="2">The sequence shown here is derived from an EMBL/GenBank/DDBJ whole genome shotgun (WGS) entry which is preliminary data.</text>
</comment>
<evidence type="ECO:0000313" key="2">
    <source>
        <dbReference type="EMBL" id="KAL0952439.1"/>
    </source>
</evidence>
<feature type="compositionally biased region" description="Low complexity" evidence="1">
    <location>
        <begin position="76"/>
        <end position="87"/>
    </location>
</feature>
<gene>
    <name evidence="2" type="ORF">HGRIS_006710</name>
</gene>